<name>A0ACC1TF96_9APHY</name>
<sequence length="195" mass="22288">MPAYRPKLSTTRFRQTIPIVPVTFHTTDQYFSVDRNFSGKISRTGFLILYSKYHLIVGCIATTVALYPNSAILELNAIVSHEIRPEYKILLRVPSHHFNKQLQIVPEEGYALHPASPELILSYEVSQQLPITFRLNTHFTCTYEALCTVFDTILSSYYTTITYTPRSLPMVASAEEVLEDWMLDESTALLAEQAY</sequence>
<comment type="caution">
    <text evidence="1">The sequence shown here is derived from an EMBL/GenBank/DDBJ whole genome shotgun (WGS) entry which is preliminary data.</text>
</comment>
<accession>A0ACC1TF96</accession>
<gene>
    <name evidence="1" type="ORF">NM688_g3</name>
</gene>
<evidence type="ECO:0000313" key="1">
    <source>
        <dbReference type="EMBL" id="KAJ3559964.1"/>
    </source>
</evidence>
<reference evidence="1" key="1">
    <citation type="submission" date="2022-07" db="EMBL/GenBank/DDBJ databases">
        <title>Genome Sequence of Phlebia brevispora.</title>
        <authorList>
            <person name="Buettner E."/>
        </authorList>
    </citation>
    <scope>NUCLEOTIDE SEQUENCE</scope>
    <source>
        <strain evidence="1">MPL23</strain>
    </source>
</reference>
<dbReference type="EMBL" id="JANHOG010000001">
    <property type="protein sequence ID" value="KAJ3559964.1"/>
    <property type="molecule type" value="Genomic_DNA"/>
</dbReference>
<dbReference type="Proteomes" id="UP001148662">
    <property type="component" value="Unassembled WGS sequence"/>
</dbReference>
<organism evidence="1 2">
    <name type="scientific">Phlebia brevispora</name>
    <dbReference type="NCBI Taxonomy" id="194682"/>
    <lineage>
        <taxon>Eukaryota</taxon>
        <taxon>Fungi</taxon>
        <taxon>Dikarya</taxon>
        <taxon>Basidiomycota</taxon>
        <taxon>Agaricomycotina</taxon>
        <taxon>Agaricomycetes</taxon>
        <taxon>Polyporales</taxon>
        <taxon>Meruliaceae</taxon>
        <taxon>Phlebia</taxon>
    </lineage>
</organism>
<evidence type="ECO:0000313" key="2">
    <source>
        <dbReference type="Proteomes" id="UP001148662"/>
    </source>
</evidence>
<proteinExistence type="predicted"/>
<keyword evidence="2" id="KW-1185">Reference proteome</keyword>
<protein>
    <submittedName>
        <fullName evidence="1">Uncharacterized protein</fullName>
    </submittedName>
</protein>